<evidence type="ECO:0000313" key="3">
    <source>
        <dbReference type="Proteomes" id="UP001209276"/>
    </source>
</evidence>
<dbReference type="RefSeq" id="WP_244194175.1">
    <property type="nucleotide sequence ID" value="NZ_CABMNB010000025.1"/>
</dbReference>
<dbReference type="EMBL" id="JAMDMM010000032">
    <property type="protein sequence ID" value="MCY9609047.1"/>
    <property type="molecule type" value="Genomic_DNA"/>
</dbReference>
<keyword evidence="3" id="KW-1185">Reference proteome</keyword>
<organism evidence="2 3">
    <name type="scientific">Paenibacillus thiaminolyticus</name>
    <name type="common">Bacillus thiaminolyticus</name>
    <dbReference type="NCBI Taxonomy" id="49283"/>
    <lineage>
        <taxon>Bacteria</taxon>
        <taxon>Bacillati</taxon>
        <taxon>Bacillota</taxon>
        <taxon>Bacilli</taxon>
        <taxon>Bacillales</taxon>
        <taxon>Paenibacillaceae</taxon>
        <taxon>Paenibacillus</taxon>
    </lineage>
</organism>
<comment type="caution">
    <text evidence="2">The sequence shown here is derived from an EMBL/GenBank/DDBJ whole genome shotgun (WGS) entry which is preliminary data.</text>
</comment>
<dbReference type="GeneID" id="77000181"/>
<evidence type="ECO:0000313" key="2">
    <source>
        <dbReference type="EMBL" id="MCY9609047.1"/>
    </source>
</evidence>
<feature type="domain" description="Spore protein YkvP/CgeB glycosyl transferase-like" evidence="1">
    <location>
        <begin position="1"/>
        <end position="81"/>
    </location>
</feature>
<dbReference type="Pfam" id="PF13524">
    <property type="entry name" value="Glyco_trans_1_2"/>
    <property type="match status" value="1"/>
</dbReference>
<protein>
    <submittedName>
        <fullName evidence="2">Glycosyltransferase</fullName>
    </submittedName>
</protein>
<dbReference type="InterPro" id="IPR055259">
    <property type="entry name" value="YkvP/CgeB_Glyco_trans-like"/>
</dbReference>
<dbReference type="SUPFAM" id="SSF53756">
    <property type="entry name" value="UDP-Glycosyltransferase/glycogen phosphorylase"/>
    <property type="match status" value="1"/>
</dbReference>
<dbReference type="Proteomes" id="UP001209276">
    <property type="component" value="Unassembled WGS sequence"/>
</dbReference>
<accession>A0ABT4FY07</accession>
<sequence>MRIFEGMGCGALVLTDNTLEQSELFENGVHYVLYDSQEDMLEKLWYYLVDHPDEAAKIAAEGQRHVVRNHTYEHRARHVLDLIAPLRDKANRK</sequence>
<proteinExistence type="predicted"/>
<dbReference type="Gene3D" id="3.40.50.2000">
    <property type="entry name" value="Glycogen Phosphorylase B"/>
    <property type="match status" value="1"/>
</dbReference>
<name>A0ABT4FY07_PANTH</name>
<gene>
    <name evidence="2" type="ORF">M5W83_18030</name>
</gene>
<reference evidence="2 3" key="1">
    <citation type="submission" date="2022-05" db="EMBL/GenBank/DDBJ databases">
        <title>Genome Sequencing of Bee-Associated Microbes.</title>
        <authorList>
            <person name="Dunlap C."/>
        </authorList>
    </citation>
    <scope>NUCLEOTIDE SEQUENCE [LARGE SCALE GENOMIC DNA]</scope>
    <source>
        <strain evidence="2 3">NRRL B-14613</strain>
    </source>
</reference>
<evidence type="ECO:0000259" key="1">
    <source>
        <dbReference type="Pfam" id="PF13524"/>
    </source>
</evidence>